<feature type="signal peptide" evidence="1">
    <location>
        <begin position="1"/>
        <end position="27"/>
    </location>
</feature>
<comment type="caution">
    <text evidence="2">The sequence shown here is derived from an EMBL/GenBank/DDBJ whole genome shotgun (WGS) entry which is preliminary data.</text>
</comment>
<evidence type="ECO:0008006" key="4">
    <source>
        <dbReference type="Google" id="ProtNLM"/>
    </source>
</evidence>
<reference evidence="3" key="1">
    <citation type="journal article" date="2019" name="Int. J. Syst. Evol. Microbiol.">
        <title>The Global Catalogue of Microorganisms (GCM) 10K type strain sequencing project: providing services to taxonomists for standard genome sequencing and annotation.</title>
        <authorList>
            <consortium name="The Broad Institute Genomics Platform"/>
            <consortium name="The Broad Institute Genome Sequencing Center for Infectious Disease"/>
            <person name="Wu L."/>
            <person name="Ma J."/>
        </authorList>
    </citation>
    <scope>NUCLEOTIDE SEQUENCE [LARGE SCALE GENOMIC DNA]</scope>
    <source>
        <strain evidence="3">JCM 9933</strain>
    </source>
</reference>
<evidence type="ECO:0000256" key="1">
    <source>
        <dbReference type="SAM" id="SignalP"/>
    </source>
</evidence>
<accession>A0ABP3PRM5</accession>
<evidence type="ECO:0000313" key="2">
    <source>
        <dbReference type="EMBL" id="GAA0571821.1"/>
    </source>
</evidence>
<name>A0ABP3PRM5_9PROT</name>
<dbReference type="Proteomes" id="UP001501588">
    <property type="component" value="Unassembled WGS sequence"/>
</dbReference>
<gene>
    <name evidence="2" type="ORF">GCM10009416_08060</name>
</gene>
<sequence>MPRRRALTVAALLGGPLLGWSGAPVYAQSKDPSFRVVNRSPSAVQELYASPSTQPNWGQDRLGTDVVQPGASHIVRLPADGNCVYDLRFVYEGGKSEEKRNLNTCDLVDVVLDGGGQAAAAPQAAQTNPSFNLVNQSGRVIEQFYASPSSQQGWGPDRLGNDVVQPGARFAVRLPLGECRYDLRVVWRGGDAQERRNINTCEMNDYVVR</sequence>
<evidence type="ECO:0000313" key="3">
    <source>
        <dbReference type="Proteomes" id="UP001501588"/>
    </source>
</evidence>
<dbReference type="RefSeq" id="WP_343893868.1">
    <property type="nucleotide sequence ID" value="NZ_BAAAFZ010000008.1"/>
</dbReference>
<proteinExistence type="predicted"/>
<dbReference type="EMBL" id="BAAAFZ010000008">
    <property type="protein sequence ID" value="GAA0571821.1"/>
    <property type="molecule type" value="Genomic_DNA"/>
</dbReference>
<keyword evidence="3" id="KW-1185">Reference proteome</keyword>
<protein>
    <recommendedName>
        <fullName evidence="4">Tat pathway signal protein</fullName>
    </recommendedName>
</protein>
<keyword evidence="1" id="KW-0732">Signal</keyword>
<organism evidence="2 3">
    <name type="scientific">Craurococcus roseus</name>
    <dbReference type="NCBI Taxonomy" id="77585"/>
    <lineage>
        <taxon>Bacteria</taxon>
        <taxon>Pseudomonadati</taxon>
        <taxon>Pseudomonadota</taxon>
        <taxon>Alphaproteobacteria</taxon>
        <taxon>Acetobacterales</taxon>
        <taxon>Acetobacteraceae</taxon>
        <taxon>Craurococcus</taxon>
    </lineage>
</organism>
<feature type="chain" id="PRO_5045593427" description="Tat pathway signal protein" evidence="1">
    <location>
        <begin position="28"/>
        <end position="209"/>
    </location>
</feature>